<sequence>MGKRSSSGKGLAVLALIIALAGLGLGVYSIMQIQTGVVEPDSSINIIVGLWESLYRDMDNPDFNTERNWLIEVGDSEIYNNNYINLDQTAQHNNTRFHLIK</sequence>
<comment type="caution">
    <text evidence="1">The sequence shown here is derived from an EMBL/GenBank/DDBJ whole genome shotgun (WGS) entry which is preliminary data.</text>
</comment>
<protein>
    <submittedName>
        <fullName evidence="1">Uncharacterized protein</fullName>
    </submittedName>
</protein>
<accession>X1DSN3</accession>
<dbReference type="AlphaFoldDB" id="X1DSN3"/>
<proteinExistence type="predicted"/>
<name>X1DSN3_9ZZZZ</name>
<reference evidence="1" key="1">
    <citation type="journal article" date="2014" name="Front. Microbiol.">
        <title>High frequency of phylogenetically diverse reductive dehalogenase-homologous genes in deep subseafloor sedimentary metagenomes.</title>
        <authorList>
            <person name="Kawai M."/>
            <person name="Futagami T."/>
            <person name="Toyoda A."/>
            <person name="Takaki Y."/>
            <person name="Nishi S."/>
            <person name="Hori S."/>
            <person name="Arai W."/>
            <person name="Tsubouchi T."/>
            <person name="Morono Y."/>
            <person name="Uchiyama I."/>
            <person name="Ito T."/>
            <person name="Fujiyama A."/>
            <person name="Inagaki F."/>
            <person name="Takami H."/>
        </authorList>
    </citation>
    <scope>NUCLEOTIDE SEQUENCE</scope>
    <source>
        <strain evidence="1">Expedition CK06-06</strain>
    </source>
</reference>
<evidence type="ECO:0000313" key="1">
    <source>
        <dbReference type="EMBL" id="GAH23182.1"/>
    </source>
</evidence>
<feature type="non-terminal residue" evidence="1">
    <location>
        <position position="101"/>
    </location>
</feature>
<gene>
    <name evidence="1" type="ORF">S01H4_65149</name>
</gene>
<dbReference type="EMBL" id="BART01039760">
    <property type="protein sequence ID" value="GAH23182.1"/>
    <property type="molecule type" value="Genomic_DNA"/>
</dbReference>
<organism evidence="1">
    <name type="scientific">marine sediment metagenome</name>
    <dbReference type="NCBI Taxonomy" id="412755"/>
    <lineage>
        <taxon>unclassified sequences</taxon>
        <taxon>metagenomes</taxon>
        <taxon>ecological metagenomes</taxon>
    </lineage>
</organism>